<dbReference type="InterPro" id="IPR000555">
    <property type="entry name" value="JAMM/MPN+_dom"/>
</dbReference>
<dbReference type="GO" id="GO:0008237">
    <property type="term" value="F:metallopeptidase activity"/>
    <property type="evidence" value="ECO:0007669"/>
    <property type="project" value="InterPro"/>
</dbReference>
<name>A0A9D4CPI7_DREPO</name>
<organism evidence="2 3">
    <name type="scientific">Dreissena polymorpha</name>
    <name type="common">Zebra mussel</name>
    <name type="synonym">Mytilus polymorpha</name>
    <dbReference type="NCBI Taxonomy" id="45954"/>
    <lineage>
        <taxon>Eukaryota</taxon>
        <taxon>Metazoa</taxon>
        <taxon>Spiralia</taxon>
        <taxon>Lophotrochozoa</taxon>
        <taxon>Mollusca</taxon>
        <taxon>Bivalvia</taxon>
        <taxon>Autobranchia</taxon>
        <taxon>Heteroconchia</taxon>
        <taxon>Euheterodonta</taxon>
        <taxon>Imparidentia</taxon>
        <taxon>Neoheterodontei</taxon>
        <taxon>Myida</taxon>
        <taxon>Dreissenoidea</taxon>
        <taxon>Dreissenidae</taxon>
        <taxon>Dreissena</taxon>
    </lineage>
</organism>
<keyword evidence="3" id="KW-1185">Reference proteome</keyword>
<sequence length="77" mass="9344">MEMMRNLRKVNIDHLHVGWYQSTYFGGSINRSLLDSQFNYQHSIDESVVLIYGKFHDAPFIFIWFYQMYSLCYWSCT</sequence>
<protein>
    <recommendedName>
        <fullName evidence="1">JAB1/MPN/MOV34 metalloenzyme domain-containing protein</fullName>
    </recommendedName>
</protein>
<reference evidence="2" key="1">
    <citation type="journal article" date="2019" name="bioRxiv">
        <title>The Genome of the Zebra Mussel, Dreissena polymorpha: A Resource for Invasive Species Research.</title>
        <authorList>
            <person name="McCartney M.A."/>
            <person name="Auch B."/>
            <person name="Kono T."/>
            <person name="Mallez S."/>
            <person name="Zhang Y."/>
            <person name="Obille A."/>
            <person name="Becker A."/>
            <person name="Abrahante J.E."/>
            <person name="Garbe J."/>
            <person name="Badalamenti J.P."/>
            <person name="Herman A."/>
            <person name="Mangelson H."/>
            <person name="Liachko I."/>
            <person name="Sullivan S."/>
            <person name="Sone E.D."/>
            <person name="Koren S."/>
            <person name="Silverstein K.A.T."/>
            <person name="Beckman K.B."/>
            <person name="Gohl D.M."/>
        </authorList>
    </citation>
    <scope>NUCLEOTIDE SEQUENCE</scope>
    <source>
        <strain evidence="2">Duluth1</strain>
        <tissue evidence="2">Whole animal</tissue>
    </source>
</reference>
<dbReference type="Proteomes" id="UP000828390">
    <property type="component" value="Unassembled WGS sequence"/>
</dbReference>
<evidence type="ECO:0000313" key="3">
    <source>
        <dbReference type="Proteomes" id="UP000828390"/>
    </source>
</evidence>
<dbReference type="Gene3D" id="3.40.140.10">
    <property type="entry name" value="Cytidine Deaminase, domain 2"/>
    <property type="match status" value="1"/>
</dbReference>
<dbReference type="AlphaFoldDB" id="A0A9D4CPI7"/>
<dbReference type="Pfam" id="PF01398">
    <property type="entry name" value="JAB"/>
    <property type="match status" value="1"/>
</dbReference>
<reference evidence="2" key="2">
    <citation type="submission" date="2020-11" db="EMBL/GenBank/DDBJ databases">
        <authorList>
            <person name="McCartney M.A."/>
            <person name="Auch B."/>
            <person name="Kono T."/>
            <person name="Mallez S."/>
            <person name="Becker A."/>
            <person name="Gohl D.M."/>
            <person name="Silverstein K.A.T."/>
            <person name="Koren S."/>
            <person name="Bechman K.B."/>
            <person name="Herman A."/>
            <person name="Abrahante J.E."/>
            <person name="Garbe J."/>
        </authorList>
    </citation>
    <scope>NUCLEOTIDE SEQUENCE</scope>
    <source>
        <strain evidence="2">Duluth1</strain>
        <tissue evidence="2">Whole animal</tissue>
    </source>
</reference>
<evidence type="ECO:0000259" key="1">
    <source>
        <dbReference type="Pfam" id="PF01398"/>
    </source>
</evidence>
<dbReference type="EMBL" id="JAIWYP010000012">
    <property type="protein sequence ID" value="KAH3729229.1"/>
    <property type="molecule type" value="Genomic_DNA"/>
</dbReference>
<comment type="caution">
    <text evidence="2">The sequence shown here is derived from an EMBL/GenBank/DDBJ whole genome shotgun (WGS) entry which is preliminary data.</text>
</comment>
<feature type="domain" description="JAB1/MPN/MOV34 metalloenzyme" evidence="1">
    <location>
        <begin position="2"/>
        <end position="45"/>
    </location>
</feature>
<gene>
    <name evidence="2" type="ORF">DPMN_055196</name>
</gene>
<evidence type="ECO:0000313" key="2">
    <source>
        <dbReference type="EMBL" id="KAH3729229.1"/>
    </source>
</evidence>
<accession>A0A9D4CPI7</accession>
<proteinExistence type="predicted"/>